<gene>
    <name evidence="1" type="ORF">IMG5_112740</name>
</gene>
<keyword evidence="2" id="KW-1185">Reference proteome</keyword>
<evidence type="ECO:0000313" key="1">
    <source>
        <dbReference type="EMBL" id="EGR31337.1"/>
    </source>
</evidence>
<protein>
    <submittedName>
        <fullName evidence="1">Uncharacterized protein</fullName>
    </submittedName>
</protein>
<proteinExistence type="predicted"/>
<name>G0QTX8_ICHMU</name>
<dbReference type="EMBL" id="GL983882">
    <property type="protein sequence ID" value="EGR31337.1"/>
    <property type="molecule type" value="Genomic_DNA"/>
</dbReference>
<dbReference type="AlphaFoldDB" id="G0QTX8"/>
<sequence length="110" mass="13031">MCLSMLSLCRNLQLLQLINCPSTYFFCKFSLYNSVFCQCSFTHQSMQCTSKFQFPSSVFHFSVFLLTQTKFFIIFFQDAYTQLKVFIIIQKYRIQKFCGNLCVQKFLLPS</sequence>
<reference evidence="1 2" key="1">
    <citation type="submission" date="2011-07" db="EMBL/GenBank/DDBJ databases">
        <authorList>
            <person name="Coyne R."/>
            <person name="Brami D."/>
            <person name="Johnson J."/>
            <person name="Hostetler J."/>
            <person name="Hannick L."/>
            <person name="Clark T."/>
            <person name="Cassidy-Hanley D."/>
            <person name="Inman J."/>
        </authorList>
    </citation>
    <scope>NUCLEOTIDE SEQUENCE [LARGE SCALE GENOMIC DNA]</scope>
    <source>
        <strain evidence="1 2">G5</strain>
    </source>
</reference>
<dbReference type="Proteomes" id="UP000008983">
    <property type="component" value="Unassembled WGS sequence"/>
</dbReference>
<accession>G0QTX8</accession>
<dbReference type="GeneID" id="14907475"/>
<dbReference type="InParanoid" id="G0QTX8"/>
<dbReference type="RefSeq" id="XP_004034823.1">
    <property type="nucleotide sequence ID" value="XM_004034775.1"/>
</dbReference>
<evidence type="ECO:0000313" key="2">
    <source>
        <dbReference type="Proteomes" id="UP000008983"/>
    </source>
</evidence>
<organism evidence="1 2">
    <name type="scientific">Ichthyophthirius multifiliis</name>
    <name type="common">White spot disease agent</name>
    <name type="synonym">Ich</name>
    <dbReference type="NCBI Taxonomy" id="5932"/>
    <lineage>
        <taxon>Eukaryota</taxon>
        <taxon>Sar</taxon>
        <taxon>Alveolata</taxon>
        <taxon>Ciliophora</taxon>
        <taxon>Intramacronucleata</taxon>
        <taxon>Oligohymenophorea</taxon>
        <taxon>Hymenostomatida</taxon>
        <taxon>Ophryoglenina</taxon>
        <taxon>Ichthyophthirius</taxon>
    </lineage>
</organism>